<evidence type="ECO:0000313" key="2">
    <source>
        <dbReference type="Proteomes" id="UP000054877"/>
    </source>
</evidence>
<proteinExistence type="predicted"/>
<dbReference type="PATRIC" id="fig|452.5.peg.2664"/>
<dbReference type="InterPro" id="IPR011009">
    <property type="entry name" value="Kinase-like_dom_sf"/>
</dbReference>
<gene>
    <name evidence="1" type="ORF">Lspi_2415</name>
</gene>
<sequence>MNGHEQDALWQSLQEKVEFLTSPTSYLEECTTVESIETHMSWVFLTNNHAYKLKKPVLLPYMNMISLQQRHLACLRELKLNQFLAADIYRDVVPLIEGKPHQFYPVGSFAKGKTAEWMVKMQRFPREKTLDQAIINNRIDNNLLEKSASMLTGFYQQSTPASVKPETFLHRLEQSLLENKKTLSQPGYGLEPFLVEEIYRAQKNRLKELSNDILTRVRRGKIIECHGDLRPEHICLASPPVIIDRLEFSLDLRMMDPVEELAYLFIECDLLGRPDIGDFFCDTYQKASQDVFSSDLFLFYKSCRASLRAKLSIWHIEDPRTHDSDKWHEKVRKYFDYSTIICH</sequence>
<evidence type="ECO:0000313" key="1">
    <source>
        <dbReference type="EMBL" id="KTD61785.1"/>
    </source>
</evidence>
<protein>
    <recommendedName>
        <fullName evidence="3">Aminoglycoside phosphotransferase domain-containing protein</fullName>
    </recommendedName>
</protein>
<accession>A0A0W0YY29</accession>
<organism evidence="1 2">
    <name type="scientific">Legionella spiritensis</name>
    <dbReference type="NCBI Taxonomy" id="452"/>
    <lineage>
        <taxon>Bacteria</taxon>
        <taxon>Pseudomonadati</taxon>
        <taxon>Pseudomonadota</taxon>
        <taxon>Gammaproteobacteria</taxon>
        <taxon>Legionellales</taxon>
        <taxon>Legionellaceae</taxon>
        <taxon>Legionella</taxon>
    </lineage>
</organism>
<dbReference type="AlphaFoldDB" id="A0A0W0YY29"/>
<dbReference type="RefSeq" id="WP_058484308.1">
    <property type="nucleotide sequence ID" value="NZ_CAAAII010000001.1"/>
</dbReference>
<dbReference type="Proteomes" id="UP000054877">
    <property type="component" value="Unassembled WGS sequence"/>
</dbReference>
<dbReference type="SUPFAM" id="SSF56112">
    <property type="entry name" value="Protein kinase-like (PK-like)"/>
    <property type="match status" value="1"/>
</dbReference>
<dbReference type="EMBL" id="LNYX01000031">
    <property type="protein sequence ID" value="KTD61785.1"/>
    <property type="molecule type" value="Genomic_DNA"/>
</dbReference>
<comment type="caution">
    <text evidence="1">The sequence shown here is derived from an EMBL/GenBank/DDBJ whole genome shotgun (WGS) entry which is preliminary data.</text>
</comment>
<reference evidence="1 2" key="1">
    <citation type="submission" date="2015-11" db="EMBL/GenBank/DDBJ databases">
        <title>Genomic analysis of 38 Legionella species identifies large and diverse effector repertoires.</title>
        <authorList>
            <person name="Burstein D."/>
            <person name="Amaro F."/>
            <person name="Zusman T."/>
            <person name="Lifshitz Z."/>
            <person name="Cohen O."/>
            <person name="Gilbert J.A."/>
            <person name="Pupko T."/>
            <person name="Shuman H.A."/>
            <person name="Segal G."/>
        </authorList>
    </citation>
    <scope>NUCLEOTIDE SEQUENCE [LARGE SCALE GENOMIC DNA]</scope>
    <source>
        <strain evidence="1 2">Mt.St.Helens-9</strain>
    </source>
</reference>
<name>A0A0W0YY29_LEGSP</name>
<evidence type="ECO:0008006" key="3">
    <source>
        <dbReference type="Google" id="ProtNLM"/>
    </source>
</evidence>
<keyword evidence="2" id="KW-1185">Reference proteome</keyword>
<dbReference type="STRING" id="452.Lspi_2415"/>
<dbReference type="OrthoDB" id="9810277at2"/>